<feature type="transmembrane region" description="Helical" evidence="4">
    <location>
        <begin position="210"/>
        <end position="232"/>
    </location>
</feature>
<protein>
    <submittedName>
        <fullName evidence="6">MFS transporter</fullName>
    </submittedName>
</protein>
<feature type="transmembrane region" description="Helical" evidence="4">
    <location>
        <begin position="238"/>
        <end position="258"/>
    </location>
</feature>
<proteinExistence type="predicted"/>
<keyword evidence="7" id="KW-1185">Reference proteome</keyword>
<dbReference type="InterPro" id="IPR036259">
    <property type="entry name" value="MFS_trans_sf"/>
</dbReference>
<feature type="transmembrane region" description="Helical" evidence="4">
    <location>
        <begin position="359"/>
        <end position="379"/>
    </location>
</feature>
<feature type="transmembrane region" description="Helical" evidence="4">
    <location>
        <begin position="156"/>
        <end position="177"/>
    </location>
</feature>
<evidence type="ECO:0000256" key="4">
    <source>
        <dbReference type="SAM" id="Phobius"/>
    </source>
</evidence>
<name>A0A6I6CYH6_9GAMM</name>
<dbReference type="InterPro" id="IPR011701">
    <property type="entry name" value="MFS"/>
</dbReference>
<dbReference type="RefSeq" id="WP_156573864.1">
    <property type="nucleotide sequence ID" value="NZ_CP046415.1"/>
</dbReference>
<evidence type="ECO:0000256" key="2">
    <source>
        <dbReference type="ARBA" id="ARBA00022989"/>
    </source>
</evidence>
<dbReference type="SUPFAM" id="SSF103473">
    <property type="entry name" value="MFS general substrate transporter"/>
    <property type="match status" value="1"/>
</dbReference>
<evidence type="ECO:0000256" key="3">
    <source>
        <dbReference type="ARBA" id="ARBA00023136"/>
    </source>
</evidence>
<dbReference type="AlphaFoldDB" id="A0A6I6CYH6"/>
<feature type="transmembrane region" description="Helical" evidence="4">
    <location>
        <begin position="71"/>
        <end position="91"/>
    </location>
</feature>
<dbReference type="InterPro" id="IPR020846">
    <property type="entry name" value="MFS_dom"/>
</dbReference>
<dbReference type="GO" id="GO:0005886">
    <property type="term" value="C:plasma membrane"/>
    <property type="evidence" value="ECO:0007669"/>
    <property type="project" value="TreeGrafter"/>
</dbReference>
<evidence type="ECO:0000259" key="5">
    <source>
        <dbReference type="PROSITE" id="PS50850"/>
    </source>
</evidence>
<dbReference type="PANTHER" id="PTHR23521:SF3">
    <property type="entry name" value="MFS TRANSPORTER"/>
    <property type="match status" value="1"/>
</dbReference>
<evidence type="ECO:0000313" key="7">
    <source>
        <dbReference type="Proteomes" id="UP000427716"/>
    </source>
</evidence>
<evidence type="ECO:0000313" key="6">
    <source>
        <dbReference type="EMBL" id="QGT78450.1"/>
    </source>
</evidence>
<feature type="transmembrane region" description="Helical" evidence="4">
    <location>
        <begin position="330"/>
        <end position="353"/>
    </location>
</feature>
<dbReference type="Gene3D" id="1.20.1250.20">
    <property type="entry name" value="MFS general substrate transporter like domains"/>
    <property type="match status" value="1"/>
</dbReference>
<dbReference type="Pfam" id="PF07690">
    <property type="entry name" value="MFS_1"/>
    <property type="match status" value="1"/>
</dbReference>
<dbReference type="PANTHER" id="PTHR23521">
    <property type="entry name" value="TRANSPORTER MFS SUPERFAMILY"/>
    <property type="match status" value="1"/>
</dbReference>
<reference evidence="6 7" key="1">
    <citation type="submission" date="2019-11" db="EMBL/GenBank/DDBJ databases">
        <authorList>
            <person name="Zhang J."/>
            <person name="Sun C."/>
        </authorList>
    </citation>
    <scope>NUCLEOTIDE SEQUENCE [LARGE SCALE GENOMIC DNA]</scope>
    <source>
        <strain evidence="7">sp2</strain>
    </source>
</reference>
<feature type="transmembrane region" description="Helical" evidence="4">
    <location>
        <begin position="97"/>
        <end position="118"/>
    </location>
</feature>
<dbReference type="PROSITE" id="PS50850">
    <property type="entry name" value="MFS"/>
    <property type="match status" value="1"/>
</dbReference>
<dbReference type="Proteomes" id="UP000427716">
    <property type="component" value="Chromosome"/>
</dbReference>
<evidence type="ECO:0000256" key="1">
    <source>
        <dbReference type="ARBA" id="ARBA00022692"/>
    </source>
</evidence>
<feature type="domain" description="Major facilitator superfamily (MFS) profile" evidence="5">
    <location>
        <begin position="1"/>
        <end position="383"/>
    </location>
</feature>
<feature type="transmembrane region" description="Helical" evidence="4">
    <location>
        <begin position="294"/>
        <end position="318"/>
    </location>
</feature>
<sequence>MRPVPLIVLAQLLGTSLWFSANGVGDALMRDWDLLPADIGTLTAAVQLGFIVGTLLFAVSGVADRFAASRVFLVSAITGATANLALAWLAQDMTTAAVYRFLTGFALAGIYPVGMKLVVSWAPERRGEALAWLVGMLTLGTATPHLLQGLSLGLAWPWAVTFASLLAVTGGGLVAWLGDGPHLARSSTLQWGGAFRAFARPGFRAAALGYFGHMWELYAFWVLVPLFVGALYPQAPSGVVALLAFSVIGLGAVGCVLAGRLSRTLGSARVAVIALGISGTLCLVYPWLTGVSAGLALAALLVWGVVVIADSAQFSALASAHAPPEGVASALAIMNSIGFGLSALAIPLTTALWQDMGAGVSWLLLPGAVLGLLAMRPLLARGHAQIPENS</sequence>
<keyword evidence="1 4" id="KW-0812">Transmembrane</keyword>
<keyword evidence="3 4" id="KW-0472">Membrane</keyword>
<feature type="transmembrane region" description="Helical" evidence="4">
    <location>
        <begin position="130"/>
        <end position="150"/>
    </location>
</feature>
<accession>A0A6I6CYH6</accession>
<organism evidence="6 7">
    <name type="scientific">Guyparkeria halophila</name>
    <dbReference type="NCBI Taxonomy" id="47960"/>
    <lineage>
        <taxon>Bacteria</taxon>
        <taxon>Pseudomonadati</taxon>
        <taxon>Pseudomonadota</taxon>
        <taxon>Gammaproteobacteria</taxon>
        <taxon>Chromatiales</taxon>
        <taxon>Thioalkalibacteraceae</taxon>
        <taxon>Guyparkeria</taxon>
    </lineage>
</organism>
<dbReference type="KEGG" id="ghl:GM160_05790"/>
<gene>
    <name evidence="6" type="ORF">GM160_05790</name>
</gene>
<dbReference type="EMBL" id="CP046415">
    <property type="protein sequence ID" value="QGT78450.1"/>
    <property type="molecule type" value="Genomic_DNA"/>
</dbReference>
<feature type="transmembrane region" description="Helical" evidence="4">
    <location>
        <begin position="39"/>
        <end position="59"/>
    </location>
</feature>
<feature type="transmembrane region" description="Helical" evidence="4">
    <location>
        <begin position="270"/>
        <end position="288"/>
    </location>
</feature>
<keyword evidence="2 4" id="KW-1133">Transmembrane helix</keyword>
<dbReference type="GO" id="GO:0022857">
    <property type="term" value="F:transmembrane transporter activity"/>
    <property type="evidence" value="ECO:0007669"/>
    <property type="project" value="InterPro"/>
</dbReference>